<organism evidence="11">
    <name type="scientific">Adelphocoris lineolatus</name>
    <name type="common">Alfalfa plant bug</name>
    <dbReference type="NCBI Taxonomy" id="236346"/>
    <lineage>
        <taxon>Eukaryota</taxon>
        <taxon>Metazoa</taxon>
        <taxon>Ecdysozoa</taxon>
        <taxon>Arthropoda</taxon>
        <taxon>Hexapoda</taxon>
        <taxon>Insecta</taxon>
        <taxon>Pterygota</taxon>
        <taxon>Neoptera</taxon>
        <taxon>Paraneoptera</taxon>
        <taxon>Hemiptera</taxon>
        <taxon>Heteroptera</taxon>
        <taxon>Panheteroptera</taxon>
        <taxon>Cimicomorpha</taxon>
        <taxon>Miridae</taxon>
        <taxon>Mirini</taxon>
        <taxon>Adelphocoris</taxon>
    </lineage>
</organism>
<feature type="transmembrane region" description="Helical" evidence="10">
    <location>
        <begin position="87"/>
        <end position="108"/>
    </location>
</feature>
<evidence type="ECO:0000256" key="5">
    <source>
        <dbReference type="ARBA" id="ARBA00022725"/>
    </source>
</evidence>
<keyword evidence="8 11" id="KW-0675">Receptor</keyword>
<dbReference type="InterPro" id="IPR004117">
    <property type="entry name" value="7tm6_olfct_rcpt"/>
</dbReference>
<accession>A0A2I4PH58</accession>
<reference evidence="11" key="1">
    <citation type="submission" date="2016-01" db="EMBL/GenBank/DDBJ databases">
        <title>Candidate chemosensory genes identified in Adelphocoris lineolatus (Goeze) (Hemiptera: Miridae) by antennal transcriptome analysis.</title>
        <authorList>
            <person name="Xiao Y."/>
        </authorList>
    </citation>
    <scope>NUCLEOTIDE SEQUENCE</scope>
</reference>
<proteinExistence type="evidence at transcript level"/>
<evidence type="ECO:0000256" key="1">
    <source>
        <dbReference type="ARBA" id="ARBA00004651"/>
    </source>
</evidence>
<dbReference type="GO" id="GO:0005549">
    <property type="term" value="F:odorant binding"/>
    <property type="evidence" value="ECO:0007669"/>
    <property type="project" value="InterPro"/>
</dbReference>
<protein>
    <submittedName>
        <fullName evidence="11">Olfactory receptor 25</fullName>
    </submittedName>
</protein>
<keyword evidence="6 10" id="KW-1133">Transmembrane helix</keyword>
<dbReference type="EMBL" id="KU523625">
    <property type="protein sequence ID" value="APZ81447.1"/>
    <property type="molecule type" value="mRNA"/>
</dbReference>
<evidence type="ECO:0000313" key="11">
    <source>
        <dbReference type="EMBL" id="APZ81447.1"/>
    </source>
</evidence>
<keyword evidence="5" id="KW-0552">Olfaction</keyword>
<keyword evidence="4 10" id="KW-0812">Transmembrane</keyword>
<keyword evidence="9" id="KW-0807">Transducer</keyword>
<dbReference type="GO" id="GO:0007165">
    <property type="term" value="P:signal transduction"/>
    <property type="evidence" value="ECO:0007669"/>
    <property type="project" value="UniProtKB-KW"/>
</dbReference>
<evidence type="ECO:0000256" key="4">
    <source>
        <dbReference type="ARBA" id="ARBA00022692"/>
    </source>
</evidence>
<evidence type="ECO:0000256" key="2">
    <source>
        <dbReference type="ARBA" id="ARBA00022475"/>
    </source>
</evidence>
<dbReference type="Pfam" id="PF02949">
    <property type="entry name" value="7tm_6"/>
    <property type="match status" value="1"/>
</dbReference>
<evidence type="ECO:0000256" key="6">
    <source>
        <dbReference type="ARBA" id="ARBA00022989"/>
    </source>
</evidence>
<dbReference type="PANTHER" id="PTHR21137">
    <property type="entry name" value="ODORANT RECEPTOR"/>
    <property type="match status" value="1"/>
</dbReference>
<evidence type="ECO:0000256" key="10">
    <source>
        <dbReference type="SAM" id="Phobius"/>
    </source>
</evidence>
<keyword evidence="3" id="KW-0716">Sensory transduction</keyword>
<keyword evidence="7 10" id="KW-0472">Membrane</keyword>
<comment type="subcellular location">
    <subcellularLocation>
        <location evidence="1">Cell membrane</location>
        <topology evidence="1">Multi-pass membrane protein</topology>
    </subcellularLocation>
</comment>
<dbReference type="AlphaFoldDB" id="A0A2I4PH58"/>
<dbReference type="GO" id="GO:0005886">
    <property type="term" value="C:plasma membrane"/>
    <property type="evidence" value="ECO:0007669"/>
    <property type="project" value="UniProtKB-SubCell"/>
</dbReference>
<sequence length="212" mass="23999">MMLFLGQTVALQMRILSTAAHKLDERAEKMYMKKSGGQPPPSDPILKRRDKILDACYKQAIRQIVEHHLIIQEFYANYNQLGRWPTFLAVLNGSILIAMSIAVVIMGAKDVPSTFISAGELLVAEVMSLWLLCETGEHVSEWSQKLNEGMYNFNWIDISTSNKRLIMIFKEKAKKPLVLMAGGLTPINRDTFGTIMNSAYTYVNLLRASERN</sequence>
<name>A0A2I4PH58_ADELI</name>
<evidence type="ECO:0000256" key="3">
    <source>
        <dbReference type="ARBA" id="ARBA00022606"/>
    </source>
</evidence>
<dbReference type="PANTHER" id="PTHR21137:SF35">
    <property type="entry name" value="ODORANT RECEPTOR 19A-RELATED"/>
    <property type="match status" value="1"/>
</dbReference>
<dbReference type="GO" id="GO:0004984">
    <property type="term" value="F:olfactory receptor activity"/>
    <property type="evidence" value="ECO:0007669"/>
    <property type="project" value="InterPro"/>
</dbReference>
<evidence type="ECO:0000256" key="8">
    <source>
        <dbReference type="ARBA" id="ARBA00023170"/>
    </source>
</evidence>
<evidence type="ECO:0000256" key="7">
    <source>
        <dbReference type="ARBA" id="ARBA00023136"/>
    </source>
</evidence>
<keyword evidence="2" id="KW-1003">Cell membrane</keyword>
<evidence type="ECO:0000256" key="9">
    <source>
        <dbReference type="ARBA" id="ARBA00023224"/>
    </source>
</evidence>